<organism evidence="2 3">
    <name type="scientific">Spraguea lophii (strain 42_110)</name>
    <name type="common">Microsporidian parasite</name>
    <dbReference type="NCBI Taxonomy" id="1358809"/>
    <lineage>
        <taxon>Eukaryota</taxon>
        <taxon>Fungi</taxon>
        <taxon>Fungi incertae sedis</taxon>
        <taxon>Microsporidia</taxon>
        <taxon>Spragueidae</taxon>
        <taxon>Spraguea</taxon>
    </lineage>
</organism>
<dbReference type="HOGENOM" id="CLU_1750878_0_0_1"/>
<evidence type="ECO:0000256" key="1">
    <source>
        <dbReference type="SAM" id="Coils"/>
    </source>
</evidence>
<gene>
    <name evidence="2" type="ORF">SLOPH_834</name>
</gene>
<name>S7W8T4_SPRLO</name>
<keyword evidence="1" id="KW-0175">Coiled coil</keyword>
<dbReference type="EMBL" id="ATCN01000317">
    <property type="protein sequence ID" value="EPR79271.1"/>
    <property type="molecule type" value="Genomic_DNA"/>
</dbReference>
<evidence type="ECO:0000313" key="2">
    <source>
        <dbReference type="EMBL" id="EPR79271.1"/>
    </source>
</evidence>
<dbReference type="InParanoid" id="S7W8T4"/>
<sequence>MNLLSKIFLDDYKEEEDKIIISTPKGILSFIDDKIYLGSNILQYNLNYTNDNSNIDNTHNVDNINNNKDDINNTNSNTDNNIDNRYVSIFKFIYKFLEENDRIEINIEQKEEKRVSLEEFNAWRKNRIKEKKNIGITGKEYFLNKKEII</sequence>
<protein>
    <submittedName>
        <fullName evidence="2">Uncharacterized protein</fullName>
    </submittedName>
</protein>
<dbReference type="Proteomes" id="UP000014978">
    <property type="component" value="Unassembled WGS sequence"/>
</dbReference>
<accession>S7W8T4</accession>
<proteinExistence type="predicted"/>
<keyword evidence="3" id="KW-1185">Reference proteome</keyword>
<dbReference type="VEuPathDB" id="MicrosporidiaDB:SLOPH_834"/>
<evidence type="ECO:0000313" key="3">
    <source>
        <dbReference type="Proteomes" id="UP000014978"/>
    </source>
</evidence>
<reference evidence="3" key="1">
    <citation type="journal article" date="2013" name="PLoS Genet.">
        <title>The genome of Spraguea lophii and the basis of host-microsporidian interactions.</title>
        <authorList>
            <person name="Campbell S.E."/>
            <person name="Williams T.A."/>
            <person name="Yousuf A."/>
            <person name="Soanes D.M."/>
            <person name="Paszkiewicz K.H."/>
            <person name="Williams B.A.P."/>
        </authorList>
    </citation>
    <scope>NUCLEOTIDE SEQUENCE [LARGE SCALE GENOMIC DNA]</scope>
    <source>
        <strain evidence="3">42_110</strain>
    </source>
</reference>
<feature type="coiled-coil region" evidence="1">
    <location>
        <begin position="61"/>
        <end position="120"/>
    </location>
</feature>
<dbReference type="AlphaFoldDB" id="S7W8T4"/>
<comment type="caution">
    <text evidence="2">The sequence shown here is derived from an EMBL/GenBank/DDBJ whole genome shotgun (WGS) entry which is preliminary data.</text>
</comment>